<accession>A0A3S0IRQ2</accession>
<keyword evidence="1" id="KW-0472">Membrane</keyword>
<dbReference type="RefSeq" id="WP_126517744.1">
    <property type="nucleotide sequence ID" value="NZ_RXNU01000001.1"/>
</dbReference>
<sequence>MSPSYYRQNLRANRLNQRANRPFPGFSHRQAKQQGSALVIGIFVITVMFLMSAALINVLEDADEQVSLEVWGTRALFAANSGADRALAQLFPLTATDSSAASCTNVKEWKNLPSVPGFHGCSVVLACVTNTVSSVKSYRITSTATCKTGNCSGNDSSCLRVNRQVEVEARD</sequence>
<comment type="caution">
    <text evidence="2">The sequence shown here is derived from an EMBL/GenBank/DDBJ whole genome shotgun (WGS) entry which is preliminary data.</text>
</comment>
<dbReference type="OrthoDB" id="5768004at2"/>
<keyword evidence="1" id="KW-1133">Transmembrane helix</keyword>
<dbReference type="Proteomes" id="UP000267448">
    <property type="component" value="Unassembled WGS sequence"/>
</dbReference>
<evidence type="ECO:0000313" key="3">
    <source>
        <dbReference type="Proteomes" id="UP000267448"/>
    </source>
</evidence>
<evidence type="ECO:0000313" key="2">
    <source>
        <dbReference type="EMBL" id="RTR40473.1"/>
    </source>
</evidence>
<gene>
    <name evidence="2" type="ORF">EKG38_00695</name>
</gene>
<keyword evidence="1" id="KW-0812">Transmembrane</keyword>
<evidence type="ECO:0000256" key="1">
    <source>
        <dbReference type="SAM" id="Phobius"/>
    </source>
</evidence>
<protein>
    <submittedName>
        <fullName evidence="2">MSHA biogenesis protein MshP</fullName>
    </submittedName>
</protein>
<keyword evidence="3" id="KW-1185">Reference proteome</keyword>
<proteinExistence type="predicted"/>
<name>A0A3S0IRQ2_9GAMM</name>
<organism evidence="2 3">
    <name type="scientific">Shewanella canadensis</name>
    <dbReference type="NCBI Taxonomy" id="271096"/>
    <lineage>
        <taxon>Bacteria</taxon>
        <taxon>Pseudomonadati</taxon>
        <taxon>Pseudomonadota</taxon>
        <taxon>Gammaproteobacteria</taxon>
        <taxon>Alteromonadales</taxon>
        <taxon>Shewanellaceae</taxon>
        <taxon>Shewanella</taxon>
    </lineage>
</organism>
<feature type="transmembrane region" description="Helical" evidence="1">
    <location>
        <begin position="37"/>
        <end position="59"/>
    </location>
</feature>
<reference evidence="2 3" key="1">
    <citation type="submission" date="2018-12" db="EMBL/GenBank/DDBJ databases">
        <authorList>
            <person name="Yu L."/>
        </authorList>
    </citation>
    <scope>NUCLEOTIDE SEQUENCE [LARGE SCALE GENOMIC DNA]</scope>
    <source>
        <strain evidence="2 3">HAW-EB2</strain>
    </source>
</reference>
<dbReference type="EMBL" id="RXNU01000001">
    <property type="protein sequence ID" value="RTR40473.1"/>
    <property type="molecule type" value="Genomic_DNA"/>
</dbReference>
<dbReference type="AlphaFoldDB" id="A0A3S0IRQ2"/>